<dbReference type="Gene3D" id="2.30.110.10">
    <property type="entry name" value="Electron Transport, Fmn-binding Protein, Chain A"/>
    <property type="match status" value="1"/>
</dbReference>
<dbReference type="GO" id="GO:0016646">
    <property type="term" value="F:oxidoreductase activity, acting on the CH-NH group of donors, NAD or NADP as acceptor"/>
    <property type="evidence" value="ECO:0007669"/>
    <property type="project" value="UniProtKB-ARBA"/>
</dbReference>
<name>A0A430B4H1_9ENTE</name>
<evidence type="ECO:0000259" key="5">
    <source>
        <dbReference type="SMART" id="SM00903"/>
    </source>
</evidence>
<evidence type="ECO:0000313" key="7">
    <source>
        <dbReference type="Proteomes" id="UP000287605"/>
    </source>
</evidence>
<evidence type="ECO:0000256" key="4">
    <source>
        <dbReference type="ARBA" id="ARBA00038054"/>
    </source>
</evidence>
<dbReference type="GO" id="GO:0010181">
    <property type="term" value="F:FMN binding"/>
    <property type="evidence" value="ECO:0007669"/>
    <property type="project" value="InterPro"/>
</dbReference>
<dbReference type="SUPFAM" id="SSF50475">
    <property type="entry name" value="FMN-binding split barrel"/>
    <property type="match status" value="1"/>
</dbReference>
<dbReference type="OrthoDB" id="9794638at2"/>
<dbReference type="EMBL" id="NGKA01000002">
    <property type="protein sequence ID" value="RSU15102.1"/>
    <property type="molecule type" value="Genomic_DNA"/>
</dbReference>
<protein>
    <recommendedName>
        <fullName evidence="5">Flavin reductase like domain-containing protein</fullName>
    </recommendedName>
</protein>
<dbReference type="SMART" id="SM00903">
    <property type="entry name" value="Flavin_Reduct"/>
    <property type="match status" value="1"/>
</dbReference>
<keyword evidence="3" id="KW-0288">FMN</keyword>
<reference evidence="6 7" key="1">
    <citation type="submission" date="2017-05" db="EMBL/GenBank/DDBJ databases">
        <title>Vagococcus spp. assemblies.</title>
        <authorList>
            <person name="Gulvik C.A."/>
        </authorList>
    </citation>
    <scope>NUCLEOTIDE SEQUENCE [LARGE SCALE GENOMIC DNA]</scope>
    <source>
        <strain evidence="6 7">CCUG 51432</strain>
    </source>
</reference>
<keyword evidence="7" id="KW-1185">Reference proteome</keyword>
<evidence type="ECO:0000256" key="3">
    <source>
        <dbReference type="ARBA" id="ARBA00022643"/>
    </source>
</evidence>
<sequence length="208" mass="23460">MHVYRSEELSKAEQYKFLSGSIIPRPIAWIMTKDSETGNLNLAPFSFFSGVSNEEPLLSLAILRVQGEMKDTARNLLNQKEGVIHLVEEHLLEKMNETSRRLAPEESELSLIDVTLVPSETVSLPGILEANLRLETRLHNHIPITSGDSEAVVTDLFILKVTAFQFASEIFDEKEKHFKLDKLKAVGRLSGPNYAVSFDELVELERPQ</sequence>
<evidence type="ECO:0000256" key="1">
    <source>
        <dbReference type="ARBA" id="ARBA00001917"/>
    </source>
</evidence>
<dbReference type="Pfam" id="PF01613">
    <property type="entry name" value="Flavin_Reduct"/>
    <property type="match status" value="1"/>
</dbReference>
<dbReference type="PANTHER" id="PTHR33798:SF5">
    <property type="entry name" value="FLAVIN REDUCTASE LIKE DOMAIN-CONTAINING PROTEIN"/>
    <property type="match status" value="1"/>
</dbReference>
<proteinExistence type="inferred from homology"/>
<organism evidence="6 7">
    <name type="scientific">Vagococcus elongatus</name>
    <dbReference type="NCBI Taxonomy" id="180344"/>
    <lineage>
        <taxon>Bacteria</taxon>
        <taxon>Bacillati</taxon>
        <taxon>Bacillota</taxon>
        <taxon>Bacilli</taxon>
        <taxon>Lactobacillales</taxon>
        <taxon>Enterococcaceae</taxon>
        <taxon>Vagococcus</taxon>
    </lineage>
</organism>
<evidence type="ECO:0000256" key="2">
    <source>
        <dbReference type="ARBA" id="ARBA00022630"/>
    </source>
</evidence>
<dbReference type="AlphaFoldDB" id="A0A430B4H1"/>
<dbReference type="InterPro" id="IPR002563">
    <property type="entry name" value="Flavin_Rdtase-like_dom"/>
</dbReference>
<dbReference type="PANTHER" id="PTHR33798">
    <property type="entry name" value="FLAVOPROTEIN OXYGENASE"/>
    <property type="match status" value="1"/>
</dbReference>
<comment type="caution">
    <text evidence="6">The sequence shown here is derived from an EMBL/GenBank/DDBJ whole genome shotgun (WGS) entry which is preliminary data.</text>
</comment>
<evidence type="ECO:0000313" key="6">
    <source>
        <dbReference type="EMBL" id="RSU15102.1"/>
    </source>
</evidence>
<gene>
    <name evidence="6" type="ORF">CBF29_01865</name>
</gene>
<feature type="domain" description="Flavin reductase like" evidence="5">
    <location>
        <begin position="20"/>
        <end position="180"/>
    </location>
</feature>
<comment type="similarity">
    <text evidence="4">Belongs to the flavoredoxin family.</text>
</comment>
<accession>A0A430B4H1</accession>
<comment type="cofactor">
    <cofactor evidence="1">
        <name>FMN</name>
        <dbReference type="ChEBI" id="CHEBI:58210"/>
    </cofactor>
</comment>
<dbReference type="InterPro" id="IPR012349">
    <property type="entry name" value="Split_barrel_FMN-bd"/>
</dbReference>
<dbReference type="Proteomes" id="UP000287605">
    <property type="component" value="Unassembled WGS sequence"/>
</dbReference>
<keyword evidence="2" id="KW-0285">Flavoprotein</keyword>